<dbReference type="Proteomes" id="UP000085678">
    <property type="component" value="Unplaced"/>
</dbReference>
<dbReference type="GO" id="GO:0001836">
    <property type="term" value="P:release of cytochrome c from mitochondria"/>
    <property type="evidence" value="ECO:0007669"/>
    <property type="project" value="TreeGrafter"/>
</dbReference>
<dbReference type="InParanoid" id="A0A1S3HF93"/>
<dbReference type="GO" id="GO:0097192">
    <property type="term" value="P:extrinsic apoptotic signaling pathway in absence of ligand"/>
    <property type="evidence" value="ECO:0007669"/>
    <property type="project" value="TreeGrafter"/>
</dbReference>
<dbReference type="GO" id="GO:0005741">
    <property type="term" value="C:mitochondrial outer membrane"/>
    <property type="evidence" value="ECO:0007669"/>
    <property type="project" value="TreeGrafter"/>
</dbReference>
<keyword evidence="3" id="KW-1133">Transmembrane helix</keyword>
<protein>
    <submittedName>
        <fullName evidence="6">Bcl-2-like protein 1</fullName>
    </submittedName>
</protein>
<dbReference type="SMART" id="SM00337">
    <property type="entry name" value="BCL"/>
    <property type="match status" value="1"/>
</dbReference>
<evidence type="ECO:0000313" key="5">
    <source>
        <dbReference type="Proteomes" id="UP000085678"/>
    </source>
</evidence>
<dbReference type="InterPro" id="IPR002475">
    <property type="entry name" value="Bcl2-like"/>
</dbReference>
<name>A0A1S3HF93_LINAN</name>
<dbReference type="STRING" id="7574.A0A1S3HF93"/>
<dbReference type="GO" id="GO:0008630">
    <property type="term" value="P:intrinsic apoptotic signaling pathway in response to DNA damage"/>
    <property type="evidence" value="ECO:0007669"/>
    <property type="project" value="TreeGrafter"/>
</dbReference>
<evidence type="ECO:0000313" key="6">
    <source>
        <dbReference type="RefSeq" id="XP_013384166.1"/>
    </source>
</evidence>
<evidence type="ECO:0000259" key="4">
    <source>
        <dbReference type="SMART" id="SM00337"/>
    </source>
</evidence>
<accession>A0A1S3HF93</accession>
<dbReference type="Gene3D" id="1.10.437.10">
    <property type="entry name" value="Blc2-like"/>
    <property type="match status" value="1"/>
</dbReference>
<dbReference type="PANTHER" id="PTHR11256">
    <property type="entry name" value="BCL-2 RELATED"/>
    <property type="match status" value="1"/>
</dbReference>
<feature type="transmembrane region" description="Helical" evidence="3">
    <location>
        <begin position="152"/>
        <end position="170"/>
    </location>
</feature>
<dbReference type="GO" id="GO:0051400">
    <property type="term" value="F:BH domain binding"/>
    <property type="evidence" value="ECO:0007669"/>
    <property type="project" value="TreeGrafter"/>
</dbReference>
<proteinExistence type="inferred from homology"/>
<dbReference type="InterPro" id="IPR036834">
    <property type="entry name" value="Bcl-2-like_sf"/>
</dbReference>
<gene>
    <name evidence="6" type="primary">LOC106154378</name>
</gene>
<organism evidence="5 6">
    <name type="scientific">Lingula anatina</name>
    <name type="common">Brachiopod</name>
    <name type="synonym">Lingula unguis</name>
    <dbReference type="NCBI Taxonomy" id="7574"/>
    <lineage>
        <taxon>Eukaryota</taxon>
        <taxon>Metazoa</taxon>
        <taxon>Spiralia</taxon>
        <taxon>Lophotrochozoa</taxon>
        <taxon>Brachiopoda</taxon>
        <taxon>Linguliformea</taxon>
        <taxon>Lingulata</taxon>
        <taxon>Lingulida</taxon>
        <taxon>Linguloidea</taxon>
        <taxon>Lingulidae</taxon>
        <taxon>Lingula</taxon>
    </lineage>
</organism>
<dbReference type="OrthoDB" id="6080198at2759"/>
<dbReference type="InterPro" id="IPR026298">
    <property type="entry name" value="Bcl-2_fam"/>
</dbReference>
<keyword evidence="5" id="KW-1185">Reference proteome</keyword>
<dbReference type="PROSITE" id="PS50062">
    <property type="entry name" value="BCL2_FAMILY"/>
    <property type="match status" value="1"/>
</dbReference>
<keyword evidence="2" id="KW-0053">Apoptosis</keyword>
<dbReference type="Pfam" id="PF00452">
    <property type="entry name" value="Bcl-2"/>
    <property type="match status" value="1"/>
</dbReference>
<dbReference type="RefSeq" id="XP_013384166.1">
    <property type="nucleotide sequence ID" value="XM_013528712.2"/>
</dbReference>
<dbReference type="InterPro" id="IPR046371">
    <property type="entry name" value="Bcl-2_BH1-3"/>
</dbReference>
<evidence type="ECO:0000256" key="1">
    <source>
        <dbReference type="ARBA" id="ARBA00009458"/>
    </source>
</evidence>
<reference evidence="6" key="1">
    <citation type="submission" date="2025-08" db="UniProtKB">
        <authorList>
            <consortium name="RefSeq"/>
        </authorList>
    </citation>
    <scope>IDENTIFICATION</scope>
    <source>
        <tissue evidence="6">Gonads</tissue>
    </source>
</reference>
<dbReference type="PANTHER" id="PTHR11256:SF21">
    <property type="entry name" value="BCL-2 BCL-2 HOMOLOGY REGION 1-3 DOMAIN-CONTAINING PROTEIN"/>
    <property type="match status" value="1"/>
</dbReference>
<dbReference type="KEGG" id="lak:106154378"/>
<dbReference type="AlphaFoldDB" id="A0A1S3HF93"/>
<dbReference type="SUPFAM" id="SSF56854">
    <property type="entry name" value="Bcl-2 inhibitors of programmed cell death"/>
    <property type="match status" value="1"/>
</dbReference>
<evidence type="ECO:0000256" key="2">
    <source>
        <dbReference type="ARBA" id="ARBA00022703"/>
    </source>
</evidence>
<comment type="similarity">
    <text evidence="1">Belongs to the Bcl-2 family.</text>
</comment>
<keyword evidence="3" id="KW-0472">Membrane</keyword>
<feature type="domain" description="Bcl-2 Bcl-2 homology region 1-3" evidence="4">
    <location>
        <begin position="38"/>
        <end position="138"/>
    </location>
</feature>
<sequence length="174" mass="20293">MRLFTWRRDVKKLTNFLVVSRNPTGYTNPAWAHAGKDLRLIADEFERTRPKEREKIKDRASKVGFSSLDQENFFQLLQELFDERITKERILVLFFFCSDLAIKTLRACSVDYFRQLIQWSVTYITEKVCMWVEHHGGWGKVIHGSVKILSKVIVWVGLGVACVLGVKWAIKKLS</sequence>
<keyword evidence="3" id="KW-0812">Transmembrane</keyword>
<dbReference type="GO" id="GO:0042981">
    <property type="term" value="P:regulation of apoptotic process"/>
    <property type="evidence" value="ECO:0007669"/>
    <property type="project" value="InterPro"/>
</dbReference>
<evidence type="ECO:0000256" key="3">
    <source>
        <dbReference type="SAM" id="Phobius"/>
    </source>
</evidence>
<dbReference type="GeneID" id="106154378"/>